<comment type="caution">
    <text evidence="2">The sequence shown here is derived from an EMBL/GenBank/DDBJ whole genome shotgun (WGS) entry which is preliminary data.</text>
</comment>
<keyword evidence="1" id="KW-0472">Membrane</keyword>
<keyword evidence="1" id="KW-1133">Transmembrane helix</keyword>
<keyword evidence="1" id="KW-0812">Transmembrane</keyword>
<keyword evidence="3" id="KW-1185">Reference proteome</keyword>
<accession>A0ABS6MJ29</accession>
<dbReference type="RefSeq" id="WP_217668448.1">
    <property type="nucleotide sequence ID" value="NZ_JAHRID010000002.1"/>
</dbReference>
<dbReference type="Proteomes" id="UP000704611">
    <property type="component" value="Unassembled WGS sequence"/>
</dbReference>
<feature type="transmembrane region" description="Helical" evidence="1">
    <location>
        <begin position="20"/>
        <end position="37"/>
    </location>
</feature>
<protein>
    <submittedName>
        <fullName evidence="2">Uncharacterized protein</fullName>
    </submittedName>
</protein>
<dbReference type="EMBL" id="JAHRID010000002">
    <property type="protein sequence ID" value="MBV2128821.1"/>
    <property type="molecule type" value="Genomic_DNA"/>
</dbReference>
<name>A0ABS6MJ29_9GAMM</name>
<evidence type="ECO:0000313" key="2">
    <source>
        <dbReference type="EMBL" id="MBV2128821.1"/>
    </source>
</evidence>
<proteinExistence type="predicted"/>
<sequence length="299" mass="34284">MPIAKSERKLSSPKMKMAKYGLYVAVPLSVIFIILYFNKPINTIDSKFIDANTIESPQNNVARLTNTDLNSHPKLAEKTADDLKFDRYFKSLSESEKDKVIGVNSLLFNLINRPSNEEFETLLTQGYPSKSELVFTSLNRFDEISIMLLNSKMENHPIKSENPININSLRVLNFVNTVKEIEKIVSYYHIDFNFSSGENPNAYWIDGREKMPSQVKEALESLVYANAALSNETGLELLAKAKFEEMMSYWNNEDARNNDSLFKYLSEASKQLPFLAIDDYVKTKFPENYDGYLTLKNSK</sequence>
<evidence type="ECO:0000256" key="1">
    <source>
        <dbReference type="SAM" id="Phobius"/>
    </source>
</evidence>
<reference evidence="2 3" key="1">
    <citation type="submission" date="2021-06" db="EMBL/GenBank/DDBJ databases">
        <title>Rheinheimera indica sp. nov., isolated from deep-sea sediment.</title>
        <authorList>
            <person name="Wang Z."/>
            <person name="Zhang X.-Y."/>
        </authorList>
    </citation>
    <scope>NUCLEOTIDE SEQUENCE [LARGE SCALE GENOMIC DNA]</scope>
    <source>
        <strain evidence="2 3">SM2107</strain>
    </source>
</reference>
<gene>
    <name evidence="2" type="ORF">KQY15_06915</name>
</gene>
<organism evidence="2 3">
    <name type="scientific">Arsukibacterium indicum</name>
    <dbReference type="NCBI Taxonomy" id="2848612"/>
    <lineage>
        <taxon>Bacteria</taxon>
        <taxon>Pseudomonadati</taxon>
        <taxon>Pseudomonadota</taxon>
        <taxon>Gammaproteobacteria</taxon>
        <taxon>Chromatiales</taxon>
        <taxon>Chromatiaceae</taxon>
        <taxon>Arsukibacterium</taxon>
    </lineage>
</organism>
<evidence type="ECO:0000313" key="3">
    <source>
        <dbReference type="Proteomes" id="UP000704611"/>
    </source>
</evidence>